<comment type="catalytic activity">
    <reaction evidence="6">
        <text>L-methionyl-[protein] + [thioredoxin]-disulfide + H2O = L-methionyl-(R)-S-oxide-[protein] + [thioredoxin]-dithiol</text>
        <dbReference type="Rhea" id="RHEA:24164"/>
        <dbReference type="Rhea" id="RHEA-COMP:10698"/>
        <dbReference type="Rhea" id="RHEA-COMP:10700"/>
        <dbReference type="Rhea" id="RHEA-COMP:12313"/>
        <dbReference type="Rhea" id="RHEA-COMP:12314"/>
        <dbReference type="ChEBI" id="CHEBI:15377"/>
        <dbReference type="ChEBI" id="CHEBI:16044"/>
        <dbReference type="ChEBI" id="CHEBI:29950"/>
        <dbReference type="ChEBI" id="CHEBI:45764"/>
        <dbReference type="ChEBI" id="CHEBI:50058"/>
        <dbReference type="EC" id="1.8.4.12"/>
    </reaction>
</comment>
<dbReference type="NCBIfam" id="TIGR00357">
    <property type="entry name" value="peptide-methionine (R)-S-oxide reductase MsrB"/>
    <property type="match status" value="1"/>
</dbReference>
<feature type="signal peptide" evidence="7">
    <location>
        <begin position="1"/>
        <end position="20"/>
    </location>
</feature>
<keyword evidence="4" id="KW-0862">Zinc</keyword>
<evidence type="ECO:0000259" key="8">
    <source>
        <dbReference type="PROSITE" id="PS51790"/>
    </source>
</evidence>
<dbReference type="InterPro" id="IPR028427">
    <property type="entry name" value="Met_Sox_Rdtase_MsrB"/>
</dbReference>
<dbReference type="PROSITE" id="PS51790">
    <property type="entry name" value="MSRB"/>
    <property type="match status" value="1"/>
</dbReference>
<keyword evidence="10" id="KW-1185">Reference proteome</keyword>
<keyword evidence="5" id="KW-0560">Oxidoreductase</keyword>
<evidence type="ECO:0000256" key="4">
    <source>
        <dbReference type="ARBA" id="ARBA00022833"/>
    </source>
</evidence>
<sequence>MKNIKLILYTLAIFSVFAVACQQKQVNTNAVQDSNFVPGVDSNGYNKLTAEQEAVIVHKGTERPYSGEYVKDMGEGLYVCARCNEALYTSKTKFDGHCGWPSFDEEIEGKVKRLPDPDGMRTEIQCVNCGAHLGHVFVGEGFTAKNTRHCVNSISLKFIPAAEVKRKNQS</sequence>
<evidence type="ECO:0000256" key="3">
    <source>
        <dbReference type="ARBA" id="ARBA00022723"/>
    </source>
</evidence>
<dbReference type="OrthoDB" id="4174719at2"/>
<keyword evidence="3" id="KW-0479">Metal-binding</keyword>
<evidence type="ECO:0000256" key="6">
    <source>
        <dbReference type="ARBA" id="ARBA00048488"/>
    </source>
</evidence>
<dbReference type="AlphaFoldDB" id="A0A1T5AIL3"/>
<protein>
    <recommendedName>
        <fullName evidence="2">peptide-methionine (R)-S-oxide reductase</fullName>
        <ecNumber evidence="2">1.8.4.12</ecNumber>
    </recommendedName>
</protein>
<dbReference type="NCBIfam" id="NF004036">
    <property type="entry name" value="PRK05508.1"/>
    <property type="match status" value="1"/>
</dbReference>
<comment type="cofactor">
    <cofactor evidence="1">
        <name>Zn(2+)</name>
        <dbReference type="ChEBI" id="CHEBI:29105"/>
    </cofactor>
</comment>
<dbReference type="GO" id="GO:0006979">
    <property type="term" value="P:response to oxidative stress"/>
    <property type="evidence" value="ECO:0007669"/>
    <property type="project" value="InterPro"/>
</dbReference>
<feature type="domain" description="MsrB" evidence="8">
    <location>
        <begin position="41"/>
        <end position="161"/>
    </location>
</feature>
<dbReference type="Proteomes" id="UP000189981">
    <property type="component" value="Unassembled WGS sequence"/>
</dbReference>
<dbReference type="EC" id="1.8.4.12" evidence="2"/>
<keyword evidence="7" id="KW-0732">Signal</keyword>
<gene>
    <name evidence="9" type="ORF">SAMN05661099_0765</name>
</gene>
<dbReference type="GO" id="GO:0033743">
    <property type="term" value="F:peptide-methionine (R)-S-oxide reductase activity"/>
    <property type="evidence" value="ECO:0007669"/>
    <property type="project" value="UniProtKB-EC"/>
</dbReference>
<dbReference type="GO" id="GO:0046872">
    <property type="term" value="F:metal ion binding"/>
    <property type="evidence" value="ECO:0007669"/>
    <property type="project" value="UniProtKB-KW"/>
</dbReference>
<feature type="chain" id="PRO_5012527092" description="peptide-methionine (R)-S-oxide reductase" evidence="7">
    <location>
        <begin position="21"/>
        <end position="170"/>
    </location>
</feature>
<evidence type="ECO:0000256" key="1">
    <source>
        <dbReference type="ARBA" id="ARBA00001947"/>
    </source>
</evidence>
<reference evidence="10" key="1">
    <citation type="submission" date="2017-02" db="EMBL/GenBank/DDBJ databases">
        <authorList>
            <person name="Varghese N."/>
            <person name="Submissions S."/>
        </authorList>
    </citation>
    <scope>NUCLEOTIDE SEQUENCE [LARGE SCALE GENOMIC DNA]</scope>
    <source>
        <strain evidence="10">DSM 22385</strain>
    </source>
</reference>
<dbReference type="PROSITE" id="PS51257">
    <property type="entry name" value="PROKAR_LIPOPROTEIN"/>
    <property type="match status" value="1"/>
</dbReference>
<proteinExistence type="predicted"/>
<evidence type="ECO:0000256" key="7">
    <source>
        <dbReference type="SAM" id="SignalP"/>
    </source>
</evidence>
<dbReference type="InterPro" id="IPR011057">
    <property type="entry name" value="Mss4-like_sf"/>
</dbReference>
<accession>A0A1T5AIL3</accession>
<evidence type="ECO:0000313" key="10">
    <source>
        <dbReference type="Proteomes" id="UP000189981"/>
    </source>
</evidence>
<dbReference type="GO" id="GO:0030091">
    <property type="term" value="P:protein repair"/>
    <property type="evidence" value="ECO:0007669"/>
    <property type="project" value="InterPro"/>
</dbReference>
<organism evidence="9 10">
    <name type="scientific">Daejeonella lutea</name>
    <dbReference type="NCBI Taxonomy" id="572036"/>
    <lineage>
        <taxon>Bacteria</taxon>
        <taxon>Pseudomonadati</taxon>
        <taxon>Bacteroidota</taxon>
        <taxon>Sphingobacteriia</taxon>
        <taxon>Sphingobacteriales</taxon>
        <taxon>Sphingobacteriaceae</taxon>
        <taxon>Daejeonella</taxon>
    </lineage>
</organism>
<evidence type="ECO:0000313" key="9">
    <source>
        <dbReference type="EMBL" id="SKB34834.1"/>
    </source>
</evidence>
<dbReference type="PANTHER" id="PTHR46081">
    <property type="entry name" value="PEPTIDE METHIONINE SULFOXIDE REDUCTASE 2"/>
    <property type="match status" value="1"/>
</dbReference>
<dbReference type="RefSeq" id="WP_079701318.1">
    <property type="nucleotide sequence ID" value="NZ_FUYR01000001.1"/>
</dbReference>
<dbReference type="SUPFAM" id="SSF51316">
    <property type="entry name" value="Mss4-like"/>
    <property type="match status" value="1"/>
</dbReference>
<dbReference type="PANTHER" id="PTHR46081:SF8">
    <property type="entry name" value="PEPTIDE METHIONINE SULFOXIDE REDUCTASE 2"/>
    <property type="match status" value="1"/>
</dbReference>
<dbReference type="EMBL" id="FUYR01000001">
    <property type="protein sequence ID" value="SKB34834.1"/>
    <property type="molecule type" value="Genomic_DNA"/>
</dbReference>
<evidence type="ECO:0000256" key="5">
    <source>
        <dbReference type="ARBA" id="ARBA00023002"/>
    </source>
</evidence>
<dbReference type="InterPro" id="IPR002579">
    <property type="entry name" value="Met_Sox_Rdtase_MsrB_dom"/>
</dbReference>
<evidence type="ECO:0000256" key="2">
    <source>
        <dbReference type="ARBA" id="ARBA00012499"/>
    </source>
</evidence>
<dbReference type="STRING" id="572036.SAMN05661099_0765"/>
<dbReference type="Pfam" id="PF01641">
    <property type="entry name" value="SelR"/>
    <property type="match status" value="1"/>
</dbReference>
<name>A0A1T5AIL3_9SPHI</name>
<dbReference type="Gene3D" id="2.170.150.20">
    <property type="entry name" value="Peptide methionine sulfoxide reductase"/>
    <property type="match status" value="1"/>
</dbReference>